<evidence type="ECO:0008006" key="3">
    <source>
        <dbReference type="Google" id="ProtNLM"/>
    </source>
</evidence>
<evidence type="ECO:0000313" key="2">
    <source>
        <dbReference type="Proteomes" id="UP000003434"/>
    </source>
</evidence>
<dbReference type="NCBIfam" id="TIGR01784">
    <property type="entry name" value="T_den_put_tspse"/>
    <property type="match status" value="1"/>
</dbReference>
<name>E6LPL0_9FIRM</name>
<accession>E6LPL0</accession>
<comment type="caution">
    <text evidence="1">The sequence shown here is derived from an EMBL/GenBank/DDBJ whole genome shotgun (WGS) entry which is preliminary data.</text>
</comment>
<dbReference type="eggNOG" id="COG5464">
    <property type="taxonomic scope" value="Bacteria"/>
</dbReference>
<protein>
    <recommendedName>
        <fullName evidence="3">Rpn family recombination-promoting nuclease/putative transposase</fullName>
    </recommendedName>
</protein>
<reference evidence="1 2" key="1">
    <citation type="submission" date="2010-12" db="EMBL/GenBank/DDBJ databases">
        <authorList>
            <person name="Muzny D."/>
            <person name="Qin X."/>
            <person name="Deng J."/>
            <person name="Jiang H."/>
            <person name="Liu Y."/>
            <person name="Qu J."/>
            <person name="Song X.-Z."/>
            <person name="Zhang L."/>
            <person name="Thornton R."/>
            <person name="Coyle M."/>
            <person name="Francisco L."/>
            <person name="Jackson L."/>
            <person name="Javaid M."/>
            <person name="Korchina V."/>
            <person name="Kovar C."/>
            <person name="Mata R."/>
            <person name="Mathew T."/>
            <person name="Ngo R."/>
            <person name="Nguyen L."/>
            <person name="Nguyen N."/>
            <person name="Okwuonu G."/>
            <person name="Ongeri F."/>
            <person name="Pham C."/>
            <person name="Simmons D."/>
            <person name="Wilczek-Boney K."/>
            <person name="Hale W."/>
            <person name="Jakkamsetti A."/>
            <person name="Pham P."/>
            <person name="Ruth R."/>
            <person name="San Lucas F."/>
            <person name="Warren J."/>
            <person name="Zhang J."/>
            <person name="Zhao Z."/>
            <person name="Zhou C."/>
            <person name="Zhu D."/>
            <person name="Lee S."/>
            <person name="Bess C."/>
            <person name="Blankenburg K."/>
            <person name="Forbes L."/>
            <person name="Fu Q."/>
            <person name="Gubbala S."/>
            <person name="Hirani K."/>
            <person name="Jayaseelan J.C."/>
            <person name="Lara F."/>
            <person name="Munidasa M."/>
            <person name="Palculict T."/>
            <person name="Patil S."/>
            <person name="Pu L.-L."/>
            <person name="Saada N."/>
            <person name="Tang L."/>
            <person name="Weissenberger G."/>
            <person name="Zhu Y."/>
            <person name="Hemphill L."/>
            <person name="Shang Y."/>
            <person name="Youmans B."/>
            <person name="Ayvaz T."/>
            <person name="Ross M."/>
            <person name="Santibanez J."/>
            <person name="Aqrawi P."/>
            <person name="Gross S."/>
            <person name="Joshi V."/>
            <person name="Fowler G."/>
            <person name="Nazareth L."/>
            <person name="Reid J."/>
            <person name="Worley K."/>
            <person name="Petrosino J."/>
            <person name="Highlander S."/>
            <person name="Gibbs R."/>
        </authorList>
    </citation>
    <scope>NUCLEOTIDE SEQUENCE [LARGE SCALE GENOMIC DNA]</scope>
    <source>
        <strain evidence="1 2">DSM 3986</strain>
    </source>
</reference>
<dbReference type="Proteomes" id="UP000003434">
    <property type="component" value="Unassembled WGS sequence"/>
</dbReference>
<dbReference type="InterPro" id="IPR010106">
    <property type="entry name" value="RpnA"/>
</dbReference>
<gene>
    <name evidence="1" type="ORF">HMPREF0381_1895</name>
</gene>
<organism evidence="1 2">
    <name type="scientific">Lachnoanaerobaculum saburreum DSM 3986</name>
    <dbReference type="NCBI Taxonomy" id="887325"/>
    <lineage>
        <taxon>Bacteria</taxon>
        <taxon>Bacillati</taxon>
        <taxon>Bacillota</taxon>
        <taxon>Clostridia</taxon>
        <taxon>Lachnospirales</taxon>
        <taxon>Lachnospiraceae</taxon>
        <taxon>Lachnoanaerobaculum</taxon>
    </lineage>
</organism>
<proteinExistence type="predicted"/>
<sequence>MSVKSKIREYAKALNPMDDTMFCKMAEEKEFCEEVLRVILGDNKLTVLESMPQWVGKNLQGRSVILDTKCLTGDGRQINIEVQKADDDNHQKRVRYNGAVITTNIADPGIKFEFVPDVCVVFISRFDIFKGKLPLYHVDRVIRETGEVINNGFEEVYVNSVVDNGSDVSQLMKVFTEGDCYNDKFPKTSSIKRRYKETEGGIREMSGLIEQLKLEWISEGEKRGEKIGEERGEEKGKINIAQSMKKKGFDINIIMELTGLSRDKIVSL</sequence>
<dbReference type="RefSeq" id="WP_008751659.1">
    <property type="nucleotide sequence ID" value="NZ_GL622296.1"/>
</dbReference>
<dbReference type="Pfam" id="PF12784">
    <property type="entry name" value="PDDEXK_2"/>
    <property type="match status" value="1"/>
</dbReference>
<evidence type="ECO:0000313" key="1">
    <source>
        <dbReference type="EMBL" id="EFU76279.1"/>
    </source>
</evidence>
<dbReference type="EMBL" id="AEPW01000077">
    <property type="protein sequence ID" value="EFU76279.1"/>
    <property type="molecule type" value="Genomic_DNA"/>
</dbReference>
<dbReference type="AlphaFoldDB" id="E6LPL0"/>
<dbReference type="HOGENOM" id="CLU_071023_1_0_9"/>